<keyword evidence="2" id="KW-1185">Reference proteome</keyword>
<proteinExistence type="predicted"/>
<gene>
    <name evidence="1" type="ORF">H8Q88_09750</name>
</gene>
<reference evidence="1" key="1">
    <citation type="submission" date="2020-08" db="EMBL/GenBank/DDBJ databases">
        <title>Genome Sequencing and Pan-Genome Analysis of Migratory bird Vibrio Strains, Inner Mongolia.</title>
        <authorList>
            <person name="Zheng L."/>
        </authorList>
    </citation>
    <scope>NUCLEOTIDE SEQUENCE</scope>
    <source>
        <strain evidence="1">M13F</strain>
    </source>
</reference>
<sequence>MLLTNSIDIDSKFLTNQDELYTLNLLVSLDFDKKLAEFNSDEELNKNRLSDIMTEYDQAFISIDTLSSYISKH</sequence>
<comment type="caution">
    <text evidence="1">The sequence shown here is derived from an EMBL/GenBank/DDBJ whole genome shotgun (WGS) entry which is preliminary data.</text>
</comment>
<evidence type="ECO:0000313" key="2">
    <source>
        <dbReference type="Proteomes" id="UP000615796"/>
    </source>
</evidence>
<evidence type="ECO:0000313" key="1">
    <source>
        <dbReference type="EMBL" id="MBC5851235.1"/>
    </source>
</evidence>
<dbReference type="AlphaFoldDB" id="A0A9X0RB57"/>
<name>A0A9X0RB57_VIBME</name>
<dbReference type="RefSeq" id="WP_187026021.1">
    <property type="nucleotide sequence ID" value="NZ_JACRUP010000005.1"/>
</dbReference>
<protein>
    <submittedName>
        <fullName evidence="1">Uncharacterized protein</fullName>
    </submittedName>
</protein>
<dbReference type="EMBL" id="JACRUP010000005">
    <property type="protein sequence ID" value="MBC5851235.1"/>
    <property type="molecule type" value="Genomic_DNA"/>
</dbReference>
<dbReference type="Proteomes" id="UP000615796">
    <property type="component" value="Unassembled WGS sequence"/>
</dbReference>
<accession>A0A9X0RB57</accession>
<organism evidence="1 2">
    <name type="scientific">Vibrio metschnikovii</name>
    <dbReference type="NCBI Taxonomy" id="28172"/>
    <lineage>
        <taxon>Bacteria</taxon>
        <taxon>Pseudomonadati</taxon>
        <taxon>Pseudomonadota</taxon>
        <taxon>Gammaproteobacteria</taxon>
        <taxon>Vibrionales</taxon>
        <taxon>Vibrionaceae</taxon>
        <taxon>Vibrio</taxon>
    </lineage>
</organism>